<dbReference type="EMBL" id="RSCK01000008">
    <property type="protein sequence ID" value="RUT13152.1"/>
    <property type="molecule type" value="Genomic_DNA"/>
</dbReference>
<evidence type="ECO:0000313" key="1">
    <source>
        <dbReference type="EMBL" id="RUT13152.1"/>
    </source>
</evidence>
<accession>A0AB37UPP1</accession>
<reference evidence="1 2" key="1">
    <citation type="journal article" date="2019" name="Genome Biol. Evol.">
        <title>Day and night: Metabolic profiles and evolutionary relationships of six axenic non-marine cyanobacteria.</title>
        <authorList>
            <person name="Will S.E."/>
            <person name="Henke P."/>
            <person name="Boedeker C."/>
            <person name="Huang S."/>
            <person name="Brinkmann H."/>
            <person name="Rohde M."/>
            <person name="Jarek M."/>
            <person name="Friedl T."/>
            <person name="Seufert S."/>
            <person name="Schumacher M."/>
            <person name="Overmann J."/>
            <person name="Neumann-Schaal M."/>
            <person name="Petersen J."/>
        </authorList>
    </citation>
    <scope>NUCLEOTIDE SEQUENCE [LARGE SCALE GENOMIC DNA]</scope>
    <source>
        <strain evidence="1 2">SAG 39.79</strain>
    </source>
</reference>
<gene>
    <name evidence="1" type="ORF">DSM107010_14140</name>
</gene>
<comment type="caution">
    <text evidence="1">The sequence shown here is derived from an EMBL/GenBank/DDBJ whole genome shotgun (WGS) entry which is preliminary data.</text>
</comment>
<dbReference type="Proteomes" id="UP000282574">
    <property type="component" value="Unassembled WGS sequence"/>
</dbReference>
<protein>
    <submittedName>
        <fullName evidence="1">Uncharacterized protein</fullName>
    </submittedName>
</protein>
<dbReference type="AlphaFoldDB" id="A0AB37UPP1"/>
<organism evidence="1 2">
    <name type="scientific">Chroococcidiopsis cubana SAG 39.79</name>
    <dbReference type="NCBI Taxonomy" id="388085"/>
    <lineage>
        <taxon>Bacteria</taxon>
        <taxon>Bacillati</taxon>
        <taxon>Cyanobacteriota</taxon>
        <taxon>Cyanophyceae</taxon>
        <taxon>Chroococcidiopsidales</taxon>
        <taxon>Chroococcidiopsidaceae</taxon>
        <taxon>Chroococcidiopsis</taxon>
    </lineage>
</organism>
<sequence length="54" mass="5977">MTARESCRKYLRIRLGVLKGITGYVAGGHNAGESDAGRYDNVYQTIDQLETKSL</sequence>
<keyword evidence="2" id="KW-1185">Reference proteome</keyword>
<name>A0AB37UPP1_9CYAN</name>
<evidence type="ECO:0000313" key="2">
    <source>
        <dbReference type="Proteomes" id="UP000282574"/>
    </source>
</evidence>
<proteinExistence type="predicted"/>